<organism evidence="2 3">
    <name type="scientific">Ursus americanus</name>
    <name type="common">American black bear</name>
    <name type="synonym">Euarctos americanus</name>
    <dbReference type="NCBI Taxonomy" id="9643"/>
    <lineage>
        <taxon>Eukaryota</taxon>
        <taxon>Metazoa</taxon>
        <taxon>Chordata</taxon>
        <taxon>Craniata</taxon>
        <taxon>Vertebrata</taxon>
        <taxon>Euteleostomi</taxon>
        <taxon>Mammalia</taxon>
        <taxon>Eutheria</taxon>
        <taxon>Laurasiatheria</taxon>
        <taxon>Carnivora</taxon>
        <taxon>Caniformia</taxon>
        <taxon>Ursidae</taxon>
        <taxon>Ursus</taxon>
    </lineage>
</organism>
<sequence>MRGAGPSPRQSPRALRPDPGPAMSFFRRKVKGKEQEKTSDVKSIKASVSVHSPQKSTKNHALLEAAGPSHVAINAISANMDSFSSSRTATLKKQPSHMEAAHFGDLDLVWTTRLKRPNPVFQRPLNKSCTTLLSFLISFNSWNFGEWSIWLNFG</sequence>
<evidence type="ECO:0000313" key="2">
    <source>
        <dbReference type="Ensembl" id="ENSUAMP00000002530.1"/>
    </source>
</evidence>
<proteinExistence type="predicted"/>
<evidence type="ECO:0000313" key="3">
    <source>
        <dbReference type="Proteomes" id="UP000291022"/>
    </source>
</evidence>
<dbReference type="Ensembl" id="ENSUAMT00000002888.1">
    <property type="protein sequence ID" value="ENSUAMP00000002530.1"/>
    <property type="gene ID" value="ENSUAMG00000002321.1"/>
</dbReference>
<keyword evidence="3" id="KW-1185">Reference proteome</keyword>
<reference evidence="3" key="1">
    <citation type="submission" date="2016-06" db="EMBL/GenBank/DDBJ databases">
        <title>De novo assembly and RNA-Seq shows season-dependent expression and editing in black bear kidneys.</title>
        <authorList>
            <person name="Korstanje R."/>
            <person name="Srivastava A."/>
            <person name="Sarsani V.K."/>
            <person name="Sheehan S.M."/>
            <person name="Seger R.L."/>
            <person name="Barter M.E."/>
            <person name="Lindqvist C."/>
            <person name="Brody L.C."/>
            <person name="Mullikin J.C."/>
        </authorList>
    </citation>
    <scope>NUCLEOTIDE SEQUENCE [LARGE SCALE GENOMIC DNA]</scope>
</reference>
<feature type="region of interest" description="Disordered" evidence="1">
    <location>
        <begin position="1"/>
        <end position="57"/>
    </location>
</feature>
<dbReference type="GeneTree" id="ENSGT00390000015077"/>
<dbReference type="OMA" id="EWSIWLN"/>
<feature type="compositionally biased region" description="Basic and acidic residues" evidence="1">
    <location>
        <begin position="32"/>
        <end position="43"/>
    </location>
</feature>
<accession>A0A452QCW2</accession>
<dbReference type="STRING" id="9643.ENSUAMP00000002530"/>
<evidence type="ECO:0008006" key="4">
    <source>
        <dbReference type="Google" id="ProtNLM"/>
    </source>
</evidence>
<reference evidence="2" key="2">
    <citation type="submission" date="2025-08" db="UniProtKB">
        <authorList>
            <consortium name="Ensembl"/>
        </authorList>
    </citation>
    <scope>IDENTIFICATION</scope>
</reference>
<name>A0A452QCW2_URSAM</name>
<protein>
    <recommendedName>
        <fullName evidence="4">A-kinase anchoring protein 10</fullName>
    </recommendedName>
</protein>
<evidence type="ECO:0000256" key="1">
    <source>
        <dbReference type="SAM" id="MobiDB-lite"/>
    </source>
</evidence>
<reference evidence="2" key="3">
    <citation type="submission" date="2025-09" db="UniProtKB">
        <authorList>
            <consortium name="Ensembl"/>
        </authorList>
    </citation>
    <scope>IDENTIFICATION</scope>
</reference>
<dbReference type="Proteomes" id="UP000291022">
    <property type="component" value="Unassembled WGS sequence"/>
</dbReference>
<dbReference type="AlphaFoldDB" id="A0A452QCW2"/>